<name>A0A5J4NG87_9TREM</name>
<keyword evidence="1" id="KW-0472">Membrane</keyword>
<feature type="transmembrane region" description="Helical" evidence="1">
    <location>
        <begin position="92"/>
        <end position="114"/>
    </location>
</feature>
<evidence type="ECO:0000256" key="1">
    <source>
        <dbReference type="SAM" id="Phobius"/>
    </source>
</evidence>
<proteinExistence type="predicted"/>
<keyword evidence="1" id="KW-0812">Transmembrane</keyword>
<organism evidence="2 3">
    <name type="scientific">Paragonimus westermani</name>
    <dbReference type="NCBI Taxonomy" id="34504"/>
    <lineage>
        <taxon>Eukaryota</taxon>
        <taxon>Metazoa</taxon>
        <taxon>Spiralia</taxon>
        <taxon>Lophotrochozoa</taxon>
        <taxon>Platyhelminthes</taxon>
        <taxon>Trematoda</taxon>
        <taxon>Digenea</taxon>
        <taxon>Plagiorchiida</taxon>
        <taxon>Troglotremata</taxon>
        <taxon>Troglotrematidae</taxon>
        <taxon>Paragonimus</taxon>
    </lineage>
</organism>
<comment type="caution">
    <text evidence="2">The sequence shown here is derived from an EMBL/GenBank/DDBJ whole genome shotgun (WGS) entry which is preliminary data.</text>
</comment>
<feature type="transmembrane region" description="Helical" evidence="1">
    <location>
        <begin position="126"/>
        <end position="154"/>
    </location>
</feature>
<gene>
    <name evidence="2" type="ORF">DEA37_0000066</name>
</gene>
<evidence type="ECO:0000313" key="3">
    <source>
        <dbReference type="Proteomes" id="UP000324629"/>
    </source>
</evidence>
<keyword evidence="1" id="KW-1133">Transmembrane helix</keyword>
<keyword evidence="3" id="KW-1185">Reference proteome</keyword>
<sequence>HGQRIVRKPNVQLKTYPTNQSDSRLTSNFKTKLPWQRTQQNRKYEKAERGYKPTVTATVFMFNRKVGKPSVEVDPLMFRKPEQQKPTIRQTLVVAILLSVLAVLLLGVGMGLKLTYGPSLYFQDQYFGLAALGLTFVAVSIPIGVTAICLINVICRVRAHIHYTEARKRELESRVSE</sequence>
<feature type="non-terminal residue" evidence="2">
    <location>
        <position position="1"/>
    </location>
</feature>
<dbReference type="AlphaFoldDB" id="A0A5J4NG87"/>
<reference evidence="2 3" key="1">
    <citation type="journal article" date="2019" name="Gigascience">
        <title>Whole-genome sequence of the oriental lung fluke Paragonimus westermani.</title>
        <authorList>
            <person name="Oey H."/>
            <person name="Zakrzewski M."/>
            <person name="Narain K."/>
            <person name="Devi K.R."/>
            <person name="Agatsuma T."/>
            <person name="Nawaratna S."/>
            <person name="Gobert G.N."/>
            <person name="Jones M.K."/>
            <person name="Ragan M.A."/>
            <person name="McManus D.P."/>
            <person name="Krause L."/>
        </authorList>
    </citation>
    <scope>NUCLEOTIDE SEQUENCE [LARGE SCALE GENOMIC DNA]</scope>
    <source>
        <strain evidence="2 3">IND2009</strain>
    </source>
</reference>
<dbReference type="Proteomes" id="UP000324629">
    <property type="component" value="Unassembled WGS sequence"/>
</dbReference>
<evidence type="ECO:0000313" key="2">
    <source>
        <dbReference type="EMBL" id="KAA3674547.1"/>
    </source>
</evidence>
<accession>A0A5J4NG87</accession>
<protein>
    <submittedName>
        <fullName evidence="2">Uncharacterized protein</fullName>
    </submittedName>
</protein>
<dbReference type="EMBL" id="QNGE01003074">
    <property type="protein sequence ID" value="KAA3674547.1"/>
    <property type="molecule type" value="Genomic_DNA"/>
</dbReference>